<keyword evidence="5" id="KW-1185">Reference proteome</keyword>
<dbReference type="GO" id="GO:0051213">
    <property type="term" value="F:dioxygenase activity"/>
    <property type="evidence" value="ECO:0007669"/>
    <property type="project" value="InterPro"/>
</dbReference>
<feature type="region of interest" description="Disordered" evidence="2">
    <location>
        <begin position="612"/>
        <end position="677"/>
    </location>
</feature>
<dbReference type="CDD" id="cd00431">
    <property type="entry name" value="cysteine_hydrolases"/>
    <property type="match status" value="1"/>
</dbReference>
<dbReference type="InterPro" id="IPR032854">
    <property type="entry name" value="ALKBH3"/>
</dbReference>
<feature type="compositionally biased region" description="Low complexity" evidence="2">
    <location>
        <begin position="652"/>
        <end position="672"/>
    </location>
</feature>
<dbReference type="SUPFAM" id="SSF52499">
    <property type="entry name" value="Isochorismatase-like hydrolases"/>
    <property type="match status" value="1"/>
</dbReference>
<dbReference type="Pfam" id="PF00857">
    <property type="entry name" value="Isochorismatase"/>
    <property type="match status" value="1"/>
</dbReference>
<sequence>MSLPFPINPSAMPMVRTRKALMILDLQNDFVSPDGALYTGEPEGYVERTLDLAKAFRDSGAGDVIWVRTQFERPCPLLGHCDQIVTSDAMVREKKPASSRGRQQTSAMHESAAMENDEEAFLSIGSDKEKKPCVRKGTEGAEFAPQVKAAVVTGRDIVFTKTHYSAFASGQQQLVQMLRGRFVTQMYVCGALTNISIYATALGAGQHGYDVTLVEDCCGFRSMMRHLNAVRQLDHLTGCQVIGSDSLLEQLRPPAPSLSTGLSPSMSKISLELGGGSPGASPAPSPPASEAKPASPQPRPDKPKSTTPPRRGSSTESSRKVDRKRPLVEEEEEGTGQLGAESDTSSSPPSDRESRQDREKKVREIGRNEHPPKAKRSEFESSKGPVLPPGADSAQAEQPRTVDRAKQSVRRRQSDKNPQTSPSSSNAAIRSKTTTEVAEPKPEVPSTTSPITSPPEQSSHGNMAEQQPTPQCSEPLCEGDTHLITNVLPPALAADAFERLLEEVSWAGMSHMGGEVPRRIAVQGTVADDGSMPVYRHPADESPPLLPFSPTVLQIKNEVEKHLGHPLNHVLIQHYRTGNDYISEHSDKTLDIAPGSFIANLSLGAERTMIFRTKRPPKDQHRGAPSAGKPASDDRSEEKGEETVEKSERAEPPAQQQQQQQQPQQQRQTQRASLPHNSLLRMGLRTNARWLHAIRQDKRADRDKTDAERDFGGARISLTFRRIGTFIDAAHARIWGQGAVAKTRDAARPVVNGQTDNAVRLLKAFGAENNRGSAAAGDPDGFDWDEWYGEGFDVLHMGTPKRFYPSSAGGAAAVGNVSVALALAELGVGCAKGSVEGAVRFEDNDPGRAVVEGQAVVLRYLDAVYGAGRRYDQLLPGEVAKQFGRLQRGLELLGKWRAALGEVGVSVTGASADDGNSKQQKVDAEQVEALAKSLKKELSEWEVWGAEEAAAVVTGDGEEKAGGAFYIAGGAQPSPADFALWPVLHDMVRVCGEELLGEKLRRYYAAFKERSSVAKALGQLKE</sequence>
<feature type="compositionally biased region" description="Basic and acidic residues" evidence="2">
    <location>
        <begin position="317"/>
        <end position="328"/>
    </location>
</feature>
<protein>
    <recommendedName>
        <fullName evidence="3">Fe2OG dioxygenase domain-containing protein</fullName>
    </recommendedName>
</protein>
<dbReference type="AlphaFoldDB" id="A0AAN7CQ42"/>
<dbReference type="InterPro" id="IPR037151">
    <property type="entry name" value="AlkB-like_sf"/>
</dbReference>
<feature type="compositionally biased region" description="Polar residues" evidence="2">
    <location>
        <begin position="257"/>
        <end position="268"/>
    </location>
</feature>
<evidence type="ECO:0000313" key="4">
    <source>
        <dbReference type="EMBL" id="KAK4244868.1"/>
    </source>
</evidence>
<comment type="similarity">
    <text evidence="1">Belongs to the isochorismatase family.</text>
</comment>
<name>A0AAN7CQ42_9PEZI</name>
<reference evidence="4" key="1">
    <citation type="journal article" date="2023" name="Mol. Phylogenet. Evol.">
        <title>Genome-scale phylogeny and comparative genomics of the fungal order Sordariales.</title>
        <authorList>
            <person name="Hensen N."/>
            <person name="Bonometti L."/>
            <person name="Westerberg I."/>
            <person name="Brannstrom I.O."/>
            <person name="Guillou S."/>
            <person name="Cros-Aarteil S."/>
            <person name="Calhoun S."/>
            <person name="Haridas S."/>
            <person name="Kuo A."/>
            <person name="Mondo S."/>
            <person name="Pangilinan J."/>
            <person name="Riley R."/>
            <person name="LaButti K."/>
            <person name="Andreopoulos B."/>
            <person name="Lipzen A."/>
            <person name="Chen C."/>
            <person name="Yan M."/>
            <person name="Daum C."/>
            <person name="Ng V."/>
            <person name="Clum A."/>
            <person name="Steindorff A."/>
            <person name="Ohm R.A."/>
            <person name="Martin F."/>
            <person name="Silar P."/>
            <person name="Natvig D.O."/>
            <person name="Lalanne C."/>
            <person name="Gautier V."/>
            <person name="Ament-Velasquez S.L."/>
            <person name="Kruys A."/>
            <person name="Hutchinson M.I."/>
            <person name="Powell A.J."/>
            <person name="Barry K."/>
            <person name="Miller A.N."/>
            <person name="Grigoriev I.V."/>
            <person name="Debuchy R."/>
            <person name="Gladieux P."/>
            <person name="Hiltunen Thoren M."/>
            <person name="Johannesson H."/>
        </authorList>
    </citation>
    <scope>NUCLEOTIDE SEQUENCE</scope>
    <source>
        <strain evidence="4">CBS 359.72</strain>
    </source>
</reference>
<dbReference type="InterPro" id="IPR036282">
    <property type="entry name" value="Glutathione-S-Trfase_C_sf"/>
</dbReference>
<comment type="caution">
    <text evidence="4">The sequence shown here is derived from an EMBL/GenBank/DDBJ whole genome shotgun (WGS) entry which is preliminary data.</text>
</comment>
<dbReference type="InterPro" id="IPR000868">
    <property type="entry name" value="Isochorismatase-like_dom"/>
</dbReference>
<dbReference type="InterPro" id="IPR027450">
    <property type="entry name" value="AlkB-like"/>
</dbReference>
<dbReference type="SUPFAM" id="SSF51197">
    <property type="entry name" value="Clavaminate synthase-like"/>
    <property type="match status" value="1"/>
</dbReference>
<gene>
    <name evidence="4" type="ORF">C7999DRAFT_43546</name>
</gene>
<evidence type="ECO:0000256" key="1">
    <source>
        <dbReference type="ARBA" id="ARBA00006336"/>
    </source>
</evidence>
<dbReference type="Gene3D" id="3.40.50.850">
    <property type="entry name" value="Isochorismatase-like"/>
    <property type="match status" value="1"/>
</dbReference>
<feature type="region of interest" description="Disordered" evidence="2">
    <location>
        <begin position="252"/>
        <end position="473"/>
    </location>
</feature>
<dbReference type="PANTHER" id="PTHR31212">
    <property type="entry name" value="ALPHA-KETOGLUTARATE-DEPENDENT DIOXYGENASE ALKB HOMOLOG 3"/>
    <property type="match status" value="1"/>
</dbReference>
<dbReference type="GO" id="GO:0006307">
    <property type="term" value="P:DNA alkylation repair"/>
    <property type="evidence" value="ECO:0007669"/>
    <property type="project" value="InterPro"/>
</dbReference>
<feature type="compositionally biased region" description="Basic and acidic residues" evidence="2">
    <location>
        <begin position="350"/>
        <end position="381"/>
    </location>
</feature>
<feature type="compositionally biased region" description="Polar residues" evidence="2">
    <location>
        <begin position="460"/>
        <end position="472"/>
    </location>
</feature>
<dbReference type="Gene3D" id="2.60.120.590">
    <property type="entry name" value="Alpha-ketoglutarate-dependent dioxygenase AlkB-like"/>
    <property type="match status" value="1"/>
</dbReference>
<dbReference type="SUPFAM" id="SSF47616">
    <property type="entry name" value="GST C-terminal domain-like"/>
    <property type="match status" value="1"/>
</dbReference>
<proteinExistence type="inferred from homology"/>
<evidence type="ECO:0000313" key="5">
    <source>
        <dbReference type="Proteomes" id="UP001303647"/>
    </source>
</evidence>
<organism evidence="4 5">
    <name type="scientific">Corynascus novoguineensis</name>
    <dbReference type="NCBI Taxonomy" id="1126955"/>
    <lineage>
        <taxon>Eukaryota</taxon>
        <taxon>Fungi</taxon>
        <taxon>Dikarya</taxon>
        <taxon>Ascomycota</taxon>
        <taxon>Pezizomycotina</taxon>
        <taxon>Sordariomycetes</taxon>
        <taxon>Sordariomycetidae</taxon>
        <taxon>Sordariales</taxon>
        <taxon>Chaetomiaceae</taxon>
        <taxon>Corynascus</taxon>
    </lineage>
</organism>
<dbReference type="Pfam" id="PF13532">
    <property type="entry name" value="2OG-FeII_Oxy_2"/>
    <property type="match status" value="1"/>
</dbReference>
<dbReference type="PANTHER" id="PTHR31212:SF5">
    <property type="entry name" value="ISOCHORISMATASE FAMILY PROTEIN FAMILY (AFU_ORTHOLOGUE AFUA_3G14500)"/>
    <property type="match status" value="1"/>
</dbReference>
<dbReference type="Proteomes" id="UP001303647">
    <property type="component" value="Unassembled WGS sequence"/>
</dbReference>
<dbReference type="InterPro" id="IPR005123">
    <property type="entry name" value="Oxoglu/Fe-dep_dioxygenase_dom"/>
</dbReference>
<reference evidence="4" key="2">
    <citation type="submission" date="2023-05" db="EMBL/GenBank/DDBJ databases">
        <authorList>
            <consortium name="Lawrence Berkeley National Laboratory"/>
            <person name="Steindorff A."/>
            <person name="Hensen N."/>
            <person name="Bonometti L."/>
            <person name="Westerberg I."/>
            <person name="Brannstrom I.O."/>
            <person name="Guillou S."/>
            <person name="Cros-Aarteil S."/>
            <person name="Calhoun S."/>
            <person name="Haridas S."/>
            <person name="Kuo A."/>
            <person name="Mondo S."/>
            <person name="Pangilinan J."/>
            <person name="Riley R."/>
            <person name="Labutti K."/>
            <person name="Andreopoulos B."/>
            <person name="Lipzen A."/>
            <person name="Chen C."/>
            <person name="Yanf M."/>
            <person name="Daum C."/>
            <person name="Ng V."/>
            <person name="Clum A."/>
            <person name="Ohm R."/>
            <person name="Martin F."/>
            <person name="Silar P."/>
            <person name="Natvig D."/>
            <person name="Lalanne C."/>
            <person name="Gautier V."/>
            <person name="Ament-Velasquez S.L."/>
            <person name="Kruys A."/>
            <person name="Hutchinson M.I."/>
            <person name="Powell A.J."/>
            <person name="Barry K."/>
            <person name="Miller A.N."/>
            <person name="Grigoriev I.V."/>
            <person name="Debuchy R."/>
            <person name="Gladieux P."/>
            <person name="Thoren M.H."/>
            <person name="Johannesson H."/>
        </authorList>
    </citation>
    <scope>NUCLEOTIDE SEQUENCE</scope>
    <source>
        <strain evidence="4">CBS 359.72</strain>
    </source>
</reference>
<evidence type="ECO:0000256" key="2">
    <source>
        <dbReference type="SAM" id="MobiDB-lite"/>
    </source>
</evidence>
<feature type="compositionally biased region" description="Basic and acidic residues" evidence="2">
    <location>
        <begin position="631"/>
        <end position="651"/>
    </location>
</feature>
<feature type="domain" description="Fe2OG dioxygenase" evidence="3">
    <location>
        <begin position="566"/>
        <end position="724"/>
    </location>
</feature>
<feature type="compositionally biased region" description="Polar residues" evidence="2">
    <location>
        <begin position="416"/>
        <end position="436"/>
    </location>
</feature>
<evidence type="ECO:0000259" key="3">
    <source>
        <dbReference type="PROSITE" id="PS51471"/>
    </source>
</evidence>
<dbReference type="EMBL" id="MU857721">
    <property type="protein sequence ID" value="KAK4244868.1"/>
    <property type="molecule type" value="Genomic_DNA"/>
</dbReference>
<feature type="compositionally biased region" description="Low complexity" evidence="2">
    <location>
        <begin position="444"/>
        <end position="459"/>
    </location>
</feature>
<dbReference type="PROSITE" id="PS51471">
    <property type="entry name" value="FE2OG_OXY"/>
    <property type="match status" value="1"/>
</dbReference>
<dbReference type="InterPro" id="IPR036380">
    <property type="entry name" value="Isochorismatase-like_sf"/>
</dbReference>
<accession>A0AAN7CQ42</accession>
<feature type="compositionally biased region" description="Polar residues" evidence="2">
    <location>
        <begin position="305"/>
        <end position="316"/>
    </location>
</feature>